<dbReference type="Proteomes" id="UP001196765">
    <property type="component" value="Unassembled WGS sequence"/>
</dbReference>
<accession>A0AAW4MU75</accession>
<reference evidence="1" key="1">
    <citation type="submission" date="2021-06" db="EMBL/GenBank/DDBJ databases">
        <title>Collection of gut derived symbiotic bacterial strains cultured from healthy donors.</title>
        <authorList>
            <person name="Lin H."/>
            <person name="Littmann E."/>
            <person name="Pamer E.G."/>
        </authorList>
    </citation>
    <scope>NUCLEOTIDE SEQUENCE</scope>
    <source>
        <strain evidence="1">MSK.21.74</strain>
    </source>
</reference>
<dbReference type="EMBL" id="JAHOEI010000001">
    <property type="protein sequence ID" value="MBV3386152.1"/>
    <property type="molecule type" value="Genomic_DNA"/>
</dbReference>
<sequence length="149" mass="17686">MKHIGANMEFSEERLENLMRVYDDYITSCEYIKMPEVYKHIANAPADRFYVSDVRASVVVSDMLQGKPLPSMRPLKREMFEEISRRVVKLREQHPTWTLRKLCTVVVEQPAPKFYITPGSAKIMVCKARRQWIRKKMQRLAHFPMLQLR</sequence>
<organism evidence="1 2">
    <name type="scientific">Segatella copri</name>
    <dbReference type="NCBI Taxonomy" id="165179"/>
    <lineage>
        <taxon>Bacteria</taxon>
        <taxon>Pseudomonadati</taxon>
        <taxon>Bacteroidota</taxon>
        <taxon>Bacteroidia</taxon>
        <taxon>Bacteroidales</taxon>
        <taxon>Prevotellaceae</taxon>
        <taxon>Segatella</taxon>
    </lineage>
</organism>
<proteinExistence type="predicted"/>
<comment type="caution">
    <text evidence="1">The sequence shown here is derived from an EMBL/GenBank/DDBJ whole genome shotgun (WGS) entry which is preliminary data.</text>
</comment>
<dbReference type="AlphaFoldDB" id="A0AAW4MU75"/>
<protein>
    <submittedName>
        <fullName evidence="1">Uncharacterized protein</fullName>
    </submittedName>
</protein>
<name>A0AAW4MU75_9BACT</name>
<evidence type="ECO:0000313" key="1">
    <source>
        <dbReference type="EMBL" id="MBV3386152.1"/>
    </source>
</evidence>
<evidence type="ECO:0000313" key="2">
    <source>
        <dbReference type="Proteomes" id="UP001196765"/>
    </source>
</evidence>
<gene>
    <name evidence="1" type="ORF">KSW82_00100</name>
</gene>